<reference evidence="1 2" key="1">
    <citation type="submission" date="2023-08" db="EMBL/GenBank/DDBJ databases">
        <authorList>
            <person name="Joshi A."/>
            <person name="Thite S."/>
        </authorList>
    </citation>
    <scope>NUCLEOTIDE SEQUENCE [LARGE SCALE GENOMIC DNA]</scope>
    <source>
        <strain evidence="1 2">AC40</strain>
    </source>
</reference>
<dbReference type="RefSeq" id="WP_305895121.1">
    <property type="nucleotide sequence ID" value="NZ_JAUZVZ010000037.1"/>
</dbReference>
<dbReference type="EMBL" id="JAUZVZ010000037">
    <property type="protein sequence ID" value="MDP4537874.1"/>
    <property type="molecule type" value="Genomic_DNA"/>
</dbReference>
<gene>
    <name evidence="1" type="ORF">Q3O60_16955</name>
</gene>
<proteinExistence type="predicted"/>
<dbReference type="Pfam" id="PF13589">
    <property type="entry name" value="HATPase_c_3"/>
    <property type="match status" value="1"/>
</dbReference>
<sequence>MKEYQLNVDPRILELLGPNLYTNIYYVLAELIANAYDADAKNVYIIANKDDIRVEDDGHGMSYDKGDISNYLNVAGVSRVKEVDSFSKSGARRKMGRKGVGKLAALSVSENVDILTVADSEKSGFILSRHPDEGSKLRAIPDSDVTFDYVEDHGSAIVMRNPQYRLDKTLSVVKRNILKLFPLINSEFRIHVIRGNEAETIDDFDRNVMTELGTLISLGDEYSSLVDLVPDVYPQRRKDLVTARDEKAIPLVMKDIDGVEHEYTLKVAGWIGTYKSTRGRKAVMSDFPDNFISLFANKKIGEFNILPVVGQNKLNEVYVVGQLHVDLFELTELPDMALSNRQGYKSDDPRYVAVLDYVRKELLAEILRKREVFTDIGKAKKKLQKQDEQKSNEDKLRRDVDAFRRKASGEAADNLMNLGSGLSREAIEGAITKSINDNSPDLGLKSLIDSQKKKILISQTYPDKPFADIIYQMLLHNNVPADDILYTNCDDEICRVPEGRGVYDYLREFFVESYSTQKIFVLFVTSENTKVSWGAITEVGASWITQVDHKIFNVHPFRPEHPLNDEVQWQSTNREEPTKGELWMIPLNADVFCQKIEAVCLTLGYEKKSRENNKAYLGTLIPIRSD</sequence>
<keyword evidence="2" id="KW-1185">Reference proteome</keyword>
<organism evidence="1 2">
    <name type="scientific">Alkalimonas collagenimarina</name>
    <dbReference type="NCBI Taxonomy" id="400390"/>
    <lineage>
        <taxon>Bacteria</taxon>
        <taxon>Pseudomonadati</taxon>
        <taxon>Pseudomonadota</taxon>
        <taxon>Gammaproteobacteria</taxon>
        <taxon>Alkalimonas</taxon>
    </lineage>
</organism>
<evidence type="ECO:0000313" key="2">
    <source>
        <dbReference type="Proteomes" id="UP001231616"/>
    </source>
</evidence>
<keyword evidence="1" id="KW-0067">ATP-binding</keyword>
<name>A0ABT9H3I6_9GAMM</name>
<comment type="caution">
    <text evidence="1">The sequence shown here is derived from an EMBL/GenBank/DDBJ whole genome shotgun (WGS) entry which is preliminary data.</text>
</comment>
<protein>
    <submittedName>
        <fullName evidence="1">ATP-binding protein</fullName>
    </submittedName>
</protein>
<evidence type="ECO:0000313" key="1">
    <source>
        <dbReference type="EMBL" id="MDP4537874.1"/>
    </source>
</evidence>
<dbReference type="InterPro" id="IPR036890">
    <property type="entry name" value="HATPase_C_sf"/>
</dbReference>
<dbReference type="GO" id="GO:0005524">
    <property type="term" value="F:ATP binding"/>
    <property type="evidence" value="ECO:0007669"/>
    <property type="project" value="UniProtKB-KW"/>
</dbReference>
<dbReference type="Gene3D" id="3.30.565.10">
    <property type="entry name" value="Histidine kinase-like ATPase, C-terminal domain"/>
    <property type="match status" value="1"/>
</dbReference>
<dbReference type="Proteomes" id="UP001231616">
    <property type="component" value="Unassembled WGS sequence"/>
</dbReference>
<accession>A0ABT9H3I6</accession>
<keyword evidence="1" id="KW-0547">Nucleotide-binding</keyword>
<dbReference type="SUPFAM" id="SSF55874">
    <property type="entry name" value="ATPase domain of HSP90 chaperone/DNA topoisomerase II/histidine kinase"/>
    <property type="match status" value="1"/>
</dbReference>